<keyword evidence="1" id="KW-0472">Membrane</keyword>
<feature type="domain" description="DUF1980" evidence="3">
    <location>
        <begin position="144"/>
        <end position="273"/>
    </location>
</feature>
<organism evidence="4">
    <name type="scientific">Woronichinia naegeliana WA131</name>
    <dbReference type="NCBI Taxonomy" id="2824559"/>
    <lineage>
        <taxon>Bacteria</taxon>
        <taxon>Bacillati</taxon>
        <taxon>Cyanobacteriota</taxon>
        <taxon>Cyanophyceae</taxon>
        <taxon>Synechococcales</taxon>
        <taxon>Coelosphaeriaceae</taxon>
        <taxon>Woronichinia</taxon>
    </lineage>
</organism>
<dbReference type="PANTHER" id="PTHR40047:SF1">
    <property type="entry name" value="UPF0703 PROTEIN YCGQ"/>
    <property type="match status" value="1"/>
</dbReference>
<gene>
    <name evidence="4" type="ORF">KA717_07440</name>
</gene>
<dbReference type="InterPro" id="IPR048493">
    <property type="entry name" value="DUF1980_N"/>
</dbReference>
<dbReference type="InterPro" id="IPR052955">
    <property type="entry name" value="UPF0703_membrane_permease"/>
</dbReference>
<reference evidence="4" key="1">
    <citation type="submission" date="2021-04" db="EMBL/GenBank/DDBJ databases">
        <title>Genome sequence of Woronichinia naegeliana from Washington state freshwater lake bloom.</title>
        <authorList>
            <person name="Dreher T.W."/>
        </authorList>
    </citation>
    <scope>NUCLEOTIDE SEQUENCE</scope>
    <source>
        <strain evidence="4">WA131</strain>
    </source>
</reference>
<evidence type="ECO:0000256" key="1">
    <source>
        <dbReference type="SAM" id="Phobius"/>
    </source>
</evidence>
<dbReference type="Pfam" id="PF09323">
    <property type="entry name" value="DUF1980"/>
    <property type="match status" value="1"/>
</dbReference>
<dbReference type="InterPro" id="IPR015402">
    <property type="entry name" value="DUF1980"/>
</dbReference>
<dbReference type="InterPro" id="IPR048447">
    <property type="entry name" value="DUF1980_C"/>
</dbReference>
<dbReference type="NCBIfam" id="TIGR03943">
    <property type="entry name" value="TIGR03943 family putative permease subunit"/>
    <property type="match status" value="1"/>
</dbReference>
<proteinExistence type="predicted"/>
<keyword evidence="1" id="KW-0812">Transmembrane</keyword>
<protein>
    <submittedName>
        <fullName evidence="4">TIGR03943 family protein</fullName>
    </submittedName>
</protein>
<feature type="transmembrane region" description="Helical" evidence="1">
    <location>
        <begin position="48"/>
        <end position="65"/>
    </location>
</feature>
<feature type="transmembrane region" description="Helical" evidence="1">
    <location>
        <begin position="12"/>
        <end position="36"/>
    </location>
</feature>
<dbReference type="Pfam" id="PF21537">
    <property type="entry name" value="DUF1980_C"/>
    <property type="match status" value="1"/>
</dbReference>
<keyword evidence="1" id="KW-1133">Transmembrane helix</keyword>
<evidence type="ECO:0000259" key="2">
    <source>
        <dbReference type="Pfam" id="PF09323"/>
    </source>
</evidence>
<dbReference type="Proteomes" id="UP001065613">
    <property type="component" value="Chromosome"/>
</dbReference>
<evidence type="ECO:0000259" key="3">
    <source>
        <dbReference type="Pfam" id="PF21537"/>
    </source>
</evidence>
<name>A0A977KZ73_9CYAN</name>
<dbReference type="PANTHER" id="PTHR40047">
    <property type="entry name" value="UPF0703 PROTEIN YCGQ"/>
    <property type="match status" value="1"/>
</dbReference>
<accession>A0A977KZ73</accession>
<dbReference type="KEGG" id="wna:KA717_07440"/>
<feature type="transmembrane region" description="Helical" evidence="1">
    <location>
        <begin position="86"/>
        <end position="112"/>
    </location>
</feature>
<feature type="domain" description="DUF1980" evidence="2">
    <location>
        <begin position="21"/>
        <end position="127"/>
    </location>
</feature>
<dbReference type="EMBL" id="CP073041">
    <property type="protein sequence ID" value="UXE62582.1"/>
    <property type="molecule type" value="Genomic_DNA"/>
</dbReference>
<evidence type="ECO:0000313" key="4">
    <source>
        <dbReference type="EMBL" id="UXE62582.1"/>
    </source>
</evidence>
<dbReference type="AlphaFoldDB" id="A0A977KZ73"/>
<sequence length="273" mass="30045">MKSLLPLKSFTTQFLLPTVDILAILAWGLLMLRYSFSGELRLLVHPNYFGLVTMTGVVLVGLSVIRGGQWLKRLFRKNRSSSVKDTVAHITLLPVGLGSALLLITAILAFLIPPTAFNSQVALQRGISNTLPATQIQAESFAANIKPEERSLIDWIRTINAYPEPDAYAGQKAKIRGFVVYSPNLPDNYLLLSRFILTCCAVDAYPVGLPVKLTGSRQQYPQDGWLEIQGEMITETLPNKSSNSAQGVTNKRQVVLKAQSIKAIPTPADPYSY</sequence>